<evidence type="ECO:0000256" key="2">
    <source>
        <dbReference type="SAM" id="SignalP"/>
    </source>
</evidence>
<sequence>MATRPCRCRGRFIQLFSLQFCCSAHLSLSSLLVHSVLYSNCDYYYLVCVDRAIGGNNSANSGSKQRWKKASKSGGRSSQTTPGRHYSWFQPPSGNIILLRHLSTLISISLVH</sequence>
<keyword evidence="2" id="KW-0732">Signal</keyword>
<feature type="chain" id="PRO_5009110536" description="Secreted protein" evidence="2">
    <location>
        <begin position="30"/>
        <end position="112"/>
    </location>
</feature>
<dbReference type="VEuPathDB" id="FungiDB:YALI1_E12784g"/>
<gene>
    <name evidence="3" type="ORF">YALI1_E12784g</name>
</gene>
<evidence type="ECO:0000256" key="1">
    <source>
        <dbReference type="SAM" id="MobiDB-lite"/>
    </source>
</evidence>
<accession>A0A1D8NHV3</accession>
<dbReference type="RefSeq" id="XP_068139066.1">
    <property type="nucleotide sequence ID" value="XM_068282965.1"/>
</dbReference>
<protein>
    <recommendedName>
        <fullName evidence="5">Secreted protein</fullName>
    </recommendedName>
</protein>
<name>A0A1D8NHV3_YARLL</name>
<reference evidence="3 4" key="1">
    <citation type="journal article" date="2016" name="PLoS ONE">
        <title>Sequence Assembly of Yarrowia lipolytica Strain W29/CLIB89 Shows Transposable Element Diversity.</title>
        <authorList>
            <person name="Magnan C."/>
            <person name="Yu J."/>
            <person name="Chang I."/>
            <person name="Jahn E."/>
            <person name="Kanomata Y."/>
            <person name="Wu J."/>
            <person name="Zeller M."/>
            <person name="Oakes M."/>
            <person name="Baldi P."/>
            <person name="Sandmeyer S."/>
        </authorList>
    </citation>
    <scope>NUCLEOTIDE SEQUENCE [LARGE SCALE GENOMIC DNA]</scope>
    <source>
        <strain evidence="4">CLIB89(W29)</strain>
    </source>
</reference>
<feature type="compositionally biased region" description="Polar residues" evidence="1">
    <location>
        <begin position="55"/>
        <end position="64"/>
    </location>
</feature>
<evidence type="ECO:0000313" key="4">
    <source>
        <dbReference type="Proteomes" id="UP000182444"/>
    </source>
</evidence>
<dbReference type="EMBL" id="CP017557">
    <property type="protein sequence ID" value="AOW05216.1"/>
    <property type="molecule type" value="Genomic_DNA"/>
</dbReference>
<dbReference type="GeneID" id="94583576"/>
<dbReference type="Proteomes" id="UP000182444">
    <property type="component" value="Chromosome 1E"/>
</dbReference>
<feature type="signal peptide" evidence="2">
    <location>
        <begin position="1"/>
        <end position="29"/>
    </location>
</feature>
<dbReference type="AlphaFoldDB" id="A0A1D8NHV3"/>
<proteinExistence type="predicted"/>
<feature type="region of interest" description="Disordered" evidence="1">
    <location>
        <begin position="55"/>
        <end position="87"/>
    </location>
</feature>
<organism evidence="3 4">
    <name type="scientific">Yarrowia lipolytica</name>
    <name type="common">Candida lipolytica</name>
    <dbReference type="NCBI Taxonomy" id="4952"/>
    <lineage>
        <taxon>Eukaryota</taxon>
        <taxon>Fungi</taxon>
        <taxon>Dikarya</taxon>
        <taxon>Ascomycota</taxon>
        <taxon>Saccharomycotina</taxon>
        <taxon>Dipodascomycetes</taxon>
        <taxon>Dipodascales</taxon>
        <taxon>Dipodascales incertae sedis</taxon>
        <taxon>Yarrowia</taxon>
    </lineage>
</organism>
<evidence type="ECO:0000313" key="3">
    <source>
        <dbReference type="EMBL" id="AOW05216.1"/>
    </source>
</evidence>
<evidence type="ECO:0008006" key="5">
    <source>
        <dbReference type="Google" id="ProtNLM"/>
    </source>
</evidence>